<dbReference type="SMART" id="SM00336">
    <property type="entry name" value="BBOX"/>
    <property type="match status" value="2"/>
</dbReference>
<keyword evidence="1" id="KW-0862">Zinc</keyword>
<organism evidence="4 5">
    <name type="scientific">Haemonchus contortus</name>
    <name type="common">Barber pole worm</name>
    <dbReference type="NCBI Taxonomy" id="6289"/>
    <lineage>
        <taxon>Eukaryota</taxon>
        <taxon>Metazoa</taxon>
        <taxon>Ecdysozoa</taxon>
        <taxon>Nematoda</taxon>
        <taxon>Chromadorea</taxon>
        <taxon>Rhabditida</taxon>
        <taxon>Rhabditina</taxon>
        <taxon>Rhabditomorpha</taxon>
        <taxon>Strongyloidea</taxon>
        <taxon>Trichostrongylidae</taxon>
        <taxon>Haemonchus</taxon>
    </lineage>
</organism>
<feature type="compositionally biased region" description="Basic residues" evidence="2">
    <location>
        <begin position="752"/>
        <end position="764"/>
    </location>
</feature>
<dbReference type="PANTHER" id="PTHR22635">
    <property type="entry name" value="RING FINGER PROTEIN 207"/>
    <property type="match status" value="1"/>
</dbReference>
<proteinExistence type="predicted"/>
<feature type="region of interest" description="Disordered" evidence="2">
    <location>
        <begin position="745"/>
        <end position="794"/>
    </location>
</feature>
<dbReference type="PANTHER" id="PTHR22635:SF0">
    <property type="entry name" value="RING FINGER PROTEIN 207"/>
    <property type="match status" value="1"/>
</dbReference>
<dbReference type="PROSITE" id="PS50119">
    <property type="entry name" value="ZF_BBOX"/>
    <property type="match status" value="1"/>
</dbReference>
<dbReference type="OrthoDB" id="9049620at2759"/>
<evidence type="ECO:0000259" key="3">
    <source>
        <dbReference type="PROSITE" id="PS50119"/>
    </source>
</evidence>
<dbReference type="GO" id="GO:0030544">
    <property type="term" value="F:Hsp70 protein binding"/>
    <property type="evidence" value="ECO:0007669"/>
    <property type="project" value="InterPro"/>
</dbReference>
<dbReference type="OMA" id="SEPYILY"/>
<feature type="compositionally biased region" description="Basic and acidic residues" evidence="2">
    <location>
        <begin position="541"/>
        <end position="557"/>
    </location>
</feature>
<dbReference type="GO" id="GO:0048471">
    <property type="term" value="C:perinuclear region of cytoplasm"/>
    <property type="evidence" value="ECO:0007669"/>
    <property type="project" value="TreeGrafter"/>
</dbReference>
<evidence type="ECO:0000313" key="5">
    <source>
        <dbReference type="WBParaSite" id="HCON_00153600-00001"/>
    </source>
</evidence>
<protein>
    <submittedName>
        <fullName evidence="5">B box-type domain-containing protein</fullName>
    </submittedName>
</protein>
<reference evidence="5" key="1">
    <citation type="submission" date="2020-12" db="UniProtKB">
        <authorList>
            <consortium name="WormBaseParasite"/>
        </authorList>
    </citation>
    <scope>IDENTIFICATION</scope>
    <source>
        <strain evidence="5">MHco3</strain>
    </source>
</reference>
<dbReference type="InterPro" id="IPR022782">
    <property type="entry name" value="AIP3-like_C"/>
</dbReference>
<dbReference type="Proteomes" id="UP000025227">
    <property type="component" value="Unplaced"/>
</dbReference>
<keyword evidence="1" id="KW-0863">Zinc-finger</keyword>
<dbReference type="Gene3D" id="1.20.58.1540">
    <property type="entry name" value="Actin interacting protein 3, C-terminal domain"/>
    <property type="match status" value="1"/>
</dbReference>
<dbReference type="CDD" id="cd19814">
    <property type="entry name" value="Bbox1_RNF207-like"/>
    <property type="match status" value="1"/>
</dbReference>
<dbReference type="InterPro" id="IPR000315">
    <property type="entry name" value="Znf_B-box"/>
</dbReference>
<evidence type="ECO:0000256" key="2">
    <source>
        <dbReference type="SAM" id="MobiDB-lite"/>
    </source>
</evidence>
<dbReference type="GO" id="GO:0008270">
    <property type="term" value="F:zinc ion binding"/>
    <property type="evidence" value="ECO:0007669"/>
    <property type="project" value="UniProtKB-KW"/>
</dbReference>
<dbReference type="InterPro" id="IPR039320">
    <property type="entry name" value="RNF207"/>
</dbReference>
<evidence type="ECO:0000313" key="4">
    <source>
        <dbReference type="Proteomes" id="UP000025227"/>
    </source>
</evidence>
<keyword evidence="4" id="KW-1185">Reference proteome</keyword>
<dbReference type="Pfam" id="PF03915">
    <property type="entry name" value="AIP3"/>
    <property type="match status" value="1"/>
</dbReference>
<feature type="region of interest" description="Disordered" evidence="2">
    <location>
        <begin position="541"/>
        <end position="572"/>
    </location>
</feature>
<sequence>MDRSPLDCYVCAKELSSPRILPCLHSICSTCSPCCSTASTNSSTSSSVPCIPDRLAEFLIETSHETAEVCANCDQIKQPMYYCETCQQALCYDCRNTTHKARMFSAHRVVIAEESARVRGRVACAQHSEPYILYCTENKSLACIQCFNERPAEDRHYFVSINTGYKSCTEKIEKWAMKLRLYQEEKREELEVRQRILAEHSNNYQTAKESLFQLCQQIHDTVLSTRDRLAVEMEQNKEEAERTCRQQIKEITSIMGPIRLCLLSAQILCSSASPIDALQLSSELHKRVQSITSRSIDKLTAVRSIDPVEARTEIAKALEPFLGLSAAWCPIAIAREGSQEDSGSMKSYKTRSGSHSMPTMLTKFQTMIDLSGAFGSIFARVEEPLKELSVVLSQLGDRVQEAQRDLTMRRCLIRADSINSMIKDCAGVETRLGLHSAVLNDLQPELQQMWQEQLDRVRRQQIIYREKIEECLTMRETARHVLTAAKQLLPYAACIESMSALIDPKRCHPPDPAPMESICMQITGIEPNSESRIQAIEKEEQNRRAVQEAKKREELAERGTSVKSLKHGKAKRKDTNRLLVNTNRERSPGGTDTTLINPCFLKRISPVVREETVSDMESEPAVWRENFELTGEDKLETADLSIEEEERCSSSLMVSTPPTQATSLPSLEQLLGRIPLASRVTVDVGVSHQSMLQSLHDVFASQKSDSETPICQEPNVLASVVKIAQKKQVPPSVSLTKIEPIVAEENQDYQRKPKKERRRRKKRSGERLESEADSAVAVVSMAPTETAPVPNVPYIPSRVFNESEMALKKLGSFEVKEKVLRSLREKIGRSDESS</sequence>
<dbReference type="SUPFAM" id="SSF57845">
    <property type="entry name" value="B-box zinc-binding domain"/>
    <property type="match status" value="1"/>
</dbReference>
<accession>A0A7I4YXA7</accession>
<feature type="domain" description="B box-type" evidence="3">
    <location>
        <begin position="65"/>
        <end position="112"/>
    </location>
</feature>
<dbReference type="WBParaSite" id="HCON_00153600-00001">
    <property type="protein sequence ID" value="HCON_00153600-00001"/>
    <property type="gene ID" value="HCON_00153600"/>
</dbReference>
<dbReference type="AlphaFoldDB" id="A0A7I4YXA7"/>
<evidence type="ECO:0000256" key="1">
    <source>
        <dbReference type="PROSITE-ProRule" id="PRU00024"/>
    </source>
</evidence>
<dbReference type="GO" id="GO:0044325">
    <property type="term" value="F:transmembrane transporter binding"/>
    <property type="evidence" value="ECO:0007669"/>
    <property type="project" value="TreeGrafter"/>
</dbReference>
<dbReference type="Pfam" id="PF00643">
    <property type="entry name" value="zf-B_box"/>
    <property type="match status" value="1"/>
</dbReference>
<keyword evidence="1" id="KW-0479">Metal-binding</keyword>
<dbReference type="Gene3D" id="3.30.160.60">
    <property type="entry name" value="Classic Zinc Finger"/>
    <property type="match status" value="1"/>
</dbReference>
<name>A0A7I4YXA7_HAECO</name>